<reference evidence="2" key="1">
    <citation type="submission" date="2019-01" db="EMBL/GenBank/DDBJ databases">
        <title>Colletotrichum abscissum LGMF1257.</title>
        <authorList>
            <person name="Baroncelli R."/>
        </authorList>
    </citation>
    <scope>NUCLEOTIDE SEQUENCE</scope>
    <source>
        <strain evidence="2">Ca142</strain>
    </source>
</reference>
<feature type="compositionally biased region" description="Low complexity" evidence="1">
    <location>
        <begin position="72"/>
        <end position="83"/>
    </location>
</feature>
<evidence type="ECO:0000313" key="3">
    <source>
        <dbReference type="Proteomes" id="UP001056436"/>
    </source>
</evidence>
<evidence type="ECO:0000313" key="2">
    <source>
        <dbReference type="EMBL" id="KAI3545112.1"/>
    </source>
</evidence>
<gene>
    <name evidence="2" type="ORF">CABS02_09455</name>
</gene>
<comment type="caution">
    <text evidence="2">The sequence shown here is derived from an EMBL/GenBank/DDBJ whole genome shotgun (WGS) entry which is preliminary data.</text>
</comment>
<proteinExistence type="predicted"/>
<evidence type="ECO:0000256" key="1">
    <source>
        <dbReference type="SAM" id="MobiDB-lite"/>
    </source>
</evidence>
<dbReference type="Proteomes" id="UP001056436">
    <property type="component" value="Unassembled WGS sequence"/>
</dbReference>
<dbReference type="AlphaFoldDB" id="A0A9P9XB82"/>
<name>A0A9P9XB82_9PEZI</name>
<protein>
    <submittedName>
        <fullName evidence="2">Uncharacterized protein</fullName>
    </submittedName>
</protein>
<keyword evidence="3" id="KW-1185">Reference proteome</keyword>
<sequence>MPRGSVVQMSLLPDRSTVSGRTPNARSPTTYRSLDLSRPTCHQLSRGTTGLDGADAMYILLYPFDAITMSSSHASTASGSSPAQTTSSPSMDNSSNAVAAVKSVGKPADAVMEAVSFPAAGTPSSIVTADNRTRSISNIK</sequence>
<feature type="compositionally biased region" description="Polar residues" evidence="1">
    <location>
        <begin position="16"/>
        <end position="32"/>
    </location>
</feature>
<feature type="region of interest" description="Disordered" evidence="1">
    <location>
        <begin position="72"/>
        <end position="103"/>
    </location>
</feature>
<organism evidence="2 3">
    <name type="scientific">Colletotrichum abscissum</name>
    <dbReference type="NCBI Taxonomy" id="1671311"/>
    <lineage>
        <taxon>Eukaryota</taxon>
        <taxon>Fungi</taxon>
        <taxon>Dikarya</taxon>
        <taxon>Ascomycota</taxon>
        <taxon>Pezizomycotina</taxon>
        <taxon>Sordariomycetes</taxon>
        <taxon>Hypocreomycetidae</taxon>
        <taxon>Glomerellales</taxon>
        <taxon>Glomerellaceae</taxon>
        <taxon>Colletotrichum</taxon>
        <taxon>Colletotrichum acutatum species complex</taxon>
    </lineage>
</organism>
<accession>A0A9P9XB82</accession>
<feature type="region of interest" description="Disordered" evidence="1">
    <location>
        <begin position="1"/>
        <end position="37"/>
    </location>
</feature>
<feature type="compositionally biased region" description="Polar residues" evidence="1">
    <location>
        <begin position="84"/>
        <end position="97"/>
    </location>
</feature>
<dbReference type="EMBL" id="SDAQ01000063">
    <property type="protein sequence ID" value="KAI3545112.1"/>
    <property type="molecule type" value="Genomic_DNA"/>
</dbReference>